<evidence type="ECO:0000256" key="3">
    <source>
        <dbReference type="ARBA" id="ARBA00022741"/>
    </source>
</evidence>
<feature type="domain" description="Protein kinase" evidence="6">
    <location>
        <begin position="1"/>
        <end position="69"/>
    </location>
</feature>
<evidence type="ECO:0000259" key="6">
    <source>
        <dbReference type="PROSITE" id="PS50011"/>
    </source>
</evidence>
<keyword evidence="5" id="KW-0067">ATP-binding</keyword>
<evidence type="ECO:0000256" key="5">
    <source>
        <dbReference type="ARBA" id="ARBA00022840"/>
    </source>
</evidence>
<keyword evidence="3" id="KW-0547">Nucleotide-binding</keyword>
<dbReference type="Pfam" id="PF00069">
    <property type="entry name" value="Pkinase"/>
    <property type="match status" value="1"/>
</dbReference>
<dbReference type="PROSITE" id="PS50011">
    <property type="entry name" value="PROTEIN_KINASE_DOM"/>
    <property type="match status" value="1"/>
</dbReference>
<protein>
    <recommendedName>
        <fullName evidence="6">Protein kinase domain-containing protein</fullName>
    </recommendedName>
</protein>
<dbReference type="EMBL" id="CAAALY010047838">
    <property type="protein sequence ID" value="VEL20745.1"/>
    <property type="molecule type" value="Genomic_DNA"/>
</dbReference>
<keyword evidence="4" id="KW-0418">Kinase</keyword>
<accession>A0A448WUQ4</accession>
<dbReference type="OrthoDB" id="63267at2759"/>
<name>A0A448WUQ4_9PLAT</name>
<dbReference type="InterPro" id="IPR011009">
    <property type="entry name" value="Kinase-like_dom_sf"/>
</dbReference>
<dbReference type="InterPro" id="IPR000719">
    <property type="entry name" value="Prot_kinase_dom"/>
</dbReference>
<dbReference type="Proteomes" id="UP000784294">
    <property type="component" value="Unassembled WGS sequence"/>
</dbReference>
<evidence type="ECO:0000313" key="7">
    <source>
        <dbReference type="EMBL" id="VEL20745.1"/>
    </source>
</evidence>
<reference evidence="7" key="1">
    <citation type="submission" date="2018-11" db="EMBL/GenBank/DDBJ databases">
        <authorList>
            <consortium name="Pathogen Informatics"/>
        </authorList>
    </citation>
    <scope>NUCLEOTIDE SEQUENCE</scope>
</reference>
<keyword evidence="1" id="KW-0723">Serine/threonine-protein kinase</keyword>
<dbReference type="GO" id="GO:0005524">
    <property type="term" value="F:ATP binding"/>
    <property type="evidence" value="ECO:0007669"/>
    <property type="project" value="UniProtKB-KW"/>
</dbReference>
<proteinExistence type="predicted"/>
<dbReference type="AlphaFoldDB" id="A0A448WUQ4"/>
<sequence length="69" mass="7790">MDMHGYVKMTDFGLCKEGMGPEDRTSTFCGTPEFLAPEVLTDPSYTRAVDWWGLGVLIFEMLVGEIRKL</sequence>
<organism evidence="7 8">
    <name type="scientific">Protopolystoma xenopodis</name>
    <dbReference type="NCBI Taxonomy" id="117903"/>
    <lineage>
        <taxon>Eukaryota</taxon>
        <taxon>Metazoa</taxon>
        <taxon>Spiralia</taxon>
        <taxon>Lophotrochozoa</taxon>
        <taxon>Platyhelminthes</taxon>
        <taxon>Monogenea</taxon>
        <taxon>Polyopisthocotylea</taxon>
        <taxon>Polystomatidea</taxon>
        <taxon>Polystomatidae</taxon>
        <taxon>Protopolystoma</taxon>
    </lineage>
</organism>
<keyword evidence="8" id="KW-1185">Reference proteome</keyword>
<gene>
    <name evidence="7" type="ORF">PXEA_LOCUS14185</name>
</gene>
<dbReference type="Gene3D" id="1.10.510.10">
    <property type="entry name" value="Transferase(Phosphotransferase) domain 1"/>
    <property type="match status" value="1"/>
</dbReference>
<dbReference type="PANTHER" id="PTHR24351">
    <property type="entry name" value="RIBOSOMAL PROTEIN S6 KINASE"/>
    <property type="match status" value="1"/>
</dbReference>
<evidence type="ECO:0000313" key="8">
    <source>
        <dbReference type="Proteomes" id="UP000784294"/>
    </source>
</evidence>
<evidence type="ECO:0000256" key="2">
    <source>
        <dbReference type="ARBA" id="ARBA00022679"/>
    </source>
</evidence>
<dbReference type="GO" id="GO:0004674">
    <property type="term" value="F:protein serine/threonine kinase activity"/>
    <property type="evidence" value="ECO:0007669"/>
    <property type="project" value="UniProtKB-KW"/>
</dbReference>
<dbReference type="SUPFAM" id="SSF56112">
    <property type="entry name" value="Protein kinase-like (PK-like)"/>
    <property type="match status" value="1"/>
</dbReference>
<keyword evidence="2" id="KW-0808">Transferase</keyword>
<evidence type="ECO:0000256" key="4">
    <source>
        <dbReference type="ARBA" id="ARBA00022777"/>
    </source>
</evidence>
<evidence type="ECO:0000256" key="1">
    <source>
        <dbReference type="ARBA" id="ARBA00022527"/>
    </source>
</evidence>
<comment type="caution">
    <text evidence="7">The sequence shown here is derived from an EMBL/GenBank/DDBJ whole genome shotgun (WGS) entry which is preliminary data.</text>
</comment>